<protein>
    <submittedName>
        <fullName evidence="3">Uncharacterized protein</fullName>
    </submittedName>
</protein>
<evidence type="ECO:0000313" key="4">
    <source>
        <dbReference type="Proteomes" id="UP000887226"/>
    </source>
</evidence>
<evidence type="ECO:0000256" key="2">
    <source>
        <dbReference type="SAM" id="MobiDB-lite"/>
    </source>
</evidence>
<feature type="coiled-coil region" evidence="1">
    <location>
        <begin position="438"/>
        <end position="528"/>
    </location>
</feature>
<feature type="compositionally biased region" description="Polar residues" evidence="2">
    <location>
        <begin position="16"/>
        <end position="25"/>
    </location>
</feature>
<dbReference type="Proteomes" id="UP000887226">
    <property type="component" value="Unassembled WGS sequence"/>
</dbReference>
<organism evidence="3 4">
    <name type="scientific">Calycina marina</name>
    <dbReference type="NCBI Taxonomy" id="1763456"/>
    <lineage>
        <taxon>Eukaryota</taxon>
        <taxon>Fungi</taxon>
        <taxon>Dikarya</taxon>
        <taxon>Ascomycota</taxon>
        <taxon>Pezizomycotina</taxon>
        <taxon>Leotiomycetes</taxon>
        <taxon>Helotiales</taxon>
        <taxon>Pezizellaceae</taxon>
        <taxon>Calycina</taxon>
    </lineage>
</organism>
<comment type="caution">
    <text evidence="3">The sequence shown here is derived from an EMBL/GenBank/DDBJ whole genome shotgun (WGS) entry which is preliminary data.</text>
</comment>
<evidence type="ECO:0000256" key="1">
    <source>
        <dbReference type="SAM" id="Coils"/>
    </source>
</evidence>
<dbReference type="EMBL" id="MU254608">
    <property type="protein sequence ID" value="KAG9240071.1"/>
    <property type="molecule type" value="Genomic_DNA"/>
</dbReference>
<keyword evidence="1" id="KW-0175">Coiled coil</keyword>
<proteinExistence type="predicted"/>
<dbReference type="AlphaFoldDB" id="A0A9P7YUS7"/>
<name>A0A9P7YUS7_9HELO</name>
<sequence>MADDERPISLRKTRRSSAGPSRQIQQTSIVALPRLHGISTPPATPKRNKKRVRFSDPGSAIGSEAAYASSGLTPLIQRTALSTPQSKRRHTTLARLWNLAPNEAPISGTLQFEPLRQILDGRVKRRLRRHRLSEETNIIDEHRRDEANLKRTEVERLKEVLHEKDIEVQSMRDEQDLASQLGEESGRSLATNAALAAKVQDLEKQIASLKAELAQKYADNTEDSDWTMAARDPFNFDEDDDMIVTNYSHDFSMMNNDIMSTPTRLGTYFPSPPTSMPNTPSKAVSVYDAGIQVSLPIPDPEKGLLRSQLEMLEAEISKLNSSLALSSDNTIRLQAKLSGFTPGDEEQNQSSLDLALDTVLTKLALSQVNAMEKENAFDALSFDVTSLGFPSCSGPEQVLEKIAAQFRQARLDLEYMTPGEVVEGFENEKLLEMLVTRMQFLVERVKEADDHIDEYHDQELLLRQQLSSRINVMQELRKELGVAKSSISELETEVEEKDISNVKLQKALERYREEVQGLEFLISTMEKEGHVYQELLHSEVKEVSTRLLDEILKHDTTRAMEECNQTLIMELQRRLSAALQARSDMEARLEAFTSSSNTTVVEKEALKSAHSTILNLRTANATLERQLESENSQGRLVVEAMRGHISQVLETLSYVNGDSGGEGSAQATMSKASKIVDSAPIVKQSRLLDGDLARRSCKKRRYDSGLGFLEEEGVKG</sequence>
<gene>
    <name evidence="3" type="ORF">BJ878DRAFT_431088</name>
</gene>
<keyword evidence="4" id="KW-1185">Reference proteome</keyword>
<feature type="region of interest" description="Disordered" evidence="2">
    <location>
        <begin position="37"/>
        <end position="57"/>
    </location>
</feature>
<evidence type="ECO:0000313" key="3">
    <source>
        <dbReference type="EMBL" id="KAG9240071.1"/>
    </source>
</evidence>
<feature type="region of interest" description="Disordered" evidence="2">
    <location>
        <begin position="1"/>
        <end position="25"/>
    </location>
</feature>
<feature type="coiled-coil region" evidence="1">
    <location>
        <begin position="302"/>
        <end position="329"/>
    </location>
</feature>
<reference evidence="3" key="1">
    <citation type="journal article" date="2021" name="IMA Fungus">
        <title>Genomic characterization of three marine fungi, including Emericellopsis atlantica sp. nov. with signatures of a generalist lifestyle and marine biomass degradation.</title>
        <authorList>
            <person name="Hagestad O.C."/>
            <person name="Hou L."/>
            <person name="Andersen J.H."/>
            <person name="Hansen E.H."/>
            <person name="Altermark B."/>
            <person name="Li C."/>
            <person name="Kuhnert E."/>
            <person name="Cox R.J."/>
            <person name="Crous P.W."/>
            <person name="Spatafora J.W."/>
            <person name="Lail K."/>
            <person name="Amirebrahimi M."/>
            <person name="Lipzen A."/>
            <person name="Pangilinan J."/>
            <person name="Andreopoulos W."/>
            <person name="Hayes R.D."/>
            <person name="Ng V."/>
            <person name="Grigoriev I.V."/>
            <person name="Jackson S.A."/>
            <person name="Sutton T.D.S."/>
            <person name="Dobson A.D.W."/>
            <person name="Rama T."/>
        </authorList>
    </citation>
    <scope>NUCLEOTIDE SEQUENCE</scope>
    <source>
        <strain evidence="3">TRa3180A</strain>
    </source>
</reference>
<accession>A0A9P7YUS7</accession>
<feature type="coiled-coil region" evidence="1">
    <location>
        <begin position="154"/>
        <end position="219"/>
    </location>
</feature>
<dbReference type="OrthoDB" id="3532430at2759"/>